<dbReference type="Gene3D" id="1.25.40.20">
    <property type="entry name" value="Ankyrin repeat-containing domain"/>
    <property type="match status" value="1"/>
</dbReference>
<feature type="transmembrane region" description="Helical" evidence="1">
    <location>
        <begin position="279"/>
        <end position="308"/>
    </location>
</feature>
<dbReference type="InterPro" id="IPR036770">
    <property type="entry name" value="Ankyrin_rpt-contain_sf"/>
</dbReference>
<reference evidence="2" key="2">
    <citation type="submission" date="2023-02" db="EMBL/GenBank/DDBJ databases">
        <authorList>
            <person name="Swenson N.G."/>
            <person name="Wegrzyn J.L."/>
            <person name="Mcevoy S.L."/>
        </authorList>
    </citation>
    <scope>NUCLEOTIDE SEQUENCE</scope>
    <source>
        <strain evidence="2">91603</strain>
        <tissue evidence="2">Leaf</tissue>
    </source>
</reference>
<keyword evidence="1" id="KW-0812">Transmembrane</keyword>
<keyword evidence="1" id="KW-1133">Transmembrane helix</keyword>
<evidence type="ECO:0000256" key="1">
    <source>
        <dbReference type="SAM" id="Phobius"/>
    </source>
</evidence>
<dbReference type="EMBL" id="JAJSOW010000106">
    <property type="protein sequence ID" value="KAI9160828.1"/>
    <property type="molecule type" value="Genomic_DNA"/>
</dbReference>
<evidence type="ECO:0000313" key="3">
    <source>
        <dbReference type="Proteomes" id="UP001064489"/>
    </source>
</evidence>
<feature type="transmembrane region" description="Helical" evidence="1">
    <location>
        <begin position="391"/>
        <end position="411"/>
    </location>
</feature>
<feature type="transmembrane region" description="Helical" evidence="1">
    <location>
        <begin position="315"/>
        <end position="332"/>
    </location>
</feature>
<dbReference type="Proteomes" id="UP001064489">
    <property type="component" value="Chromosome 2"/>
</dbReference>
<sequence length="412" mass="47298">MTSTDNSVVLLRSLLDAVRNDDDERLKFLLSTTPEILDLAVKNWPENPLIAACKLRSFRVVEEIRIRKPELARLKDDGDCCDLLHWSCVRGDVEMVKSLETLTSLKESALHLAAKNHQNDAFAFLLKEVKPDQIHLLYGLDSEGSSALEIATVNNIYTEEGQLLLVNCDLENSHKLHEAVEREELGTESEDINDEQQTNFNSEFHLIDITFDEQERFSNRIRGCNSRWWLLGKRKLMLIFPAILLGLSFSSTVILPYFFPGEKSITNNQVVFQFRDIVTILLTPVFYIMTLNTIVLTISSVSLTMLLFSHPLGSLLFLCGISTFALYVLLTYRTMPIFFVRIGSRYVSSFQVMWTLALGLVFLVAVIYLVKYCLNKLILSMRKLSDQRFRFTAALSFLYIFVVFQLLRIIFF</sequence>
<proteinExistence type="predicted"/>
<reference evidence="2" key="1">
    <citation type="journal article" date="2022" name="Plant J.">
        <title>Strategies of tolerance reflected in two North American maple genomes.</title>
        <authorList>
            <person name="McEvoy S.L."/>
            <person name="Sezen U.U."/>
            <person name="Trouern-Trend A."/>
            <person name="McMahon S.M."/>
            <person name="Schaberg P.G."/>
            <person name="Yang J."/>
            <person name="Wegrzyn J.L."/>
            <person name="Swenson N.G."/>
        </authorList>
    </citation>
    <scope>NUCLEOTIDE SEQUENCE</scope>
    <source>
        <strain evidence="2">91603</strain>
    </source>
</reference>
<keyword evidence="1" id="KW-0472">Membrane</keyword>
<dbReference type="AlphaFoldDB" id="A0AAD5NJA1"/>
<keyword evidence="3" id="KW-1185">Reference proteome</keyword>
<feature type="transmembrane region" description="Helical" evidence="1">
    <location>
        <begin position="236"/>
        <end position="259"/>
    </location>
</feature>
<name>A0AAD5NJA1_ACENE</name>
<feature type="transmembrane region" description="Helical" evidence="1">
    <location>
        <begin position="352"/>
        <end position="370"/>
    </location>
</feature>
<organism evidence="2 3">
    <name type="scientific">Acer negundo</name>
    <name type="common">Box elder</name>
    <dbReference type="NCBI Taxonomy" id="4023"/>
    <lineage>
        <taxon>Eukaryota</taxon>
        <taxon>Viridiplantae</taxon>
        <taxon>Streptophyta</taxon>
        <taxon>Embryophyta</taxon>
        <taxon>Tracheophyta</taxon>
        <taxon>Spermatophyta</taxon>
        <taxon>Magnoliopsida</taxon>
        <taxon>eudicotyledons</taxon>
        <taxon>Gunneridae</taxon>
        <taxon>Pentapetalae</taxon>
        <taxon>rosids</taxon>
        <taxon>malvids</taxon>
        <taxon>Sapindales</taxon>
        <taxon>Sapindaceae</taxon>
        <taxon>Hippocastanoideae</taxon>
        <taxon>Acereae</taxon>
        <taxon>Acer</taxon>
    </lineage>
</organism>
<protein>
    <submittedName>
        <fullName evidence="2">Uncharacterized protein</fullName>
    </submittedName>
</protein>
<gene>
    <name evidence="2" type="ORF">LWI28_011866</name>
</gene>
<accession>A0AAD5NJA1</accession>
<comment type="caution">
    <text evidence="2">The sequence shown here is derived from an EMBL/GenBank/DDBJ whole genome shotgun (WGS) entry which is preliminary data.</text>
</comment>
<evidence type="ECO:0000313" key="2">
    <source>
        <dbReference type="EMBL" id="KAI9160828.1"/>
    </source>
</evidence>
<dbReference type="SUPFAM" id="SSF48403">
    <property type="entry name" value="Ankyrin repeat"/>
    <property type="match status" value="1"/>
</dbReference>